<evidence type="ECO:0000256" key="4">
    <source>
        <dbReference type="ARBA" id="ARBA00022833"/>
    </source>
</evidence>
<keyword evidence="7" id="KW-0175">Coiled coil</keyword>
<dbReference type="Pfam" id="PF13359">
    <property type="entry name" value="DDE_Tnp_4"/>
    <property type="match status" value="1"/>
</dbReference>
<keyword evidence="2" id="KW-0479">Metal-binding</keyword>
<dbReference type="SMART" id="SM00980">
    <property type="entry name" value="THAP"/>
    <property type="match status" value="1"/>
</dbReference>
<evidence type="ECO:0000256" key="3">
    <source>
        <dbReference type="ARBA" id="ARBA00022771"/>
    </source>
</evidence>
<accession>A0AAW2AUW3</accession>
<keyword evidence="5 6" id="KW-0238">DNA-binding</keyword>
<evidence type="ECO:0000259" key="10">
    <source>
        <dbReference type="PROSITE" id="PS50950"/>
    </source>
</evidence>
<comment type="caution">
    <text evidence="11">The sequence shown here is derived from an EMBL/GenBank/DDBJ whole genome shotgun (WGS) entry which is preliminary data.</text>
</comment>
<dbReference type="Proteomes" id="UP001479290">
    <property type="component" value="Unassembled WGS sequence"/>
</dbReference>
<dbReference type="PROSITE" id="PS50943">
    <property type="entry name" value="HTH_CROC1"/>
    <property type="match status" value="1"/>
</dbReference>
<dbReference type="SUPFAM" id="SSF57716">
    <property type="entry name" value="Glucocorticoid receptor-like (DNA-binding domain)"/>
    <property type="match status" value="1"/>
</dbReference>
<comment type="cofactor">
    <cofactor evidence="1">
        <name>a divalent metal cation</name>
        <dbReference type="ChEBI" id="CHEBI:60240"/>
    </cofactor>
</comment>
<dbReference type="PANTHER" id="PTHR23080:SF133">
    <property type="entry name" value="SI:CH211-262I1.5-RELATED"/>
    <property type="match status" value="1"/>
</dbReference>
<evidence type="ECO:0000256" key="2">
    <source>
        <dbReference type="ARBA" id="ARBA00022723"/>
    </source>
</evidence>
<dbReference type="InterPro" id="IPR001387">
    <property type="entry name" value="Cro/C1-type_HTH"/>
</dbReference>
<dbReference type="GO" id="GO:0008270">
    <property type="term" value="F:zinc ion binding"/>
    <property type="evidence" value="ECO:0007669"/>
    <property type="project" value="UniProtKB-KW"/>
</dbReference>
<proteinExistence type="predicted"/>
<reference evidence="11 12" key="1">
    <citation type="submission" date="2024-05" db="EMBL/GenBank/DDBJ databases">
        <title>A high-quality chromosomal-level genome assembly of Topmouth culter (Culter alburnus).</title>
        <authorList>
            <person name="Zhao H."/>
        </authorList>
    </citation>
    <scope>NUCLEOTIDE SEQUENCE [LARGE SCALE GENOMIC DNA]</scope>
    <source>
        <strain evidence="11">CATC2023</strain>
        <tissue evidence="11">Muscle</tissue>
    </source>
</reference>
<evidence type="ECO:0000256" key="8">
    <source>
        <dbReference type="SAM" id="Phobius"/>
    </source>
</evidence>
<dbReference type="AlphaFoldDB" id="A0AAW2AUW3"/>
<protein>
    <recommendedName>
        <fullName evidence="13">THAP-type domain-containing protein</fullName>
    </recommendedName>
</protein>
<keyword evidence="12" id="KW-1185">Reference proteome</keyword>
<keyword evidence="8" id="KW-1133">Transmembrane helix</keyword>
<evidence type="ECO:0000259" key="9">
    <source>
        <dbReference type="PROSITE" id="PS50943"/>
    </source>
</evidence>
<gene>
    <name evidence="11" type="ORF">ABG768_018714</name>
</gene>
<feature type="domain" description="THAP-type" evidence="10">
    <location>
        <begin position="16"/>
        <end position="97"/>
    </location>
</feature>
<feature type="transmembrane region" description="Helical" evidence="8">
    <location>
        <begin position="200"/>
        <end position="219"/>
    </location>
</feature>
<dbReference type="InterPro" id="IPR027806">
    <property type="entry name" value="HARBI1_dom"/>
</dbReference>
<dbReference type="Pfam" id="PF05485">
    <property type="entry name" value="THAP"/>
    <property type="match status" value="1"/>
</dbReference>
<keyword evidence="8" id="KW-0472">Membrane</keyword>
<evidence type="ECO:0000256" key="1">
    <source>
        <dbReference type="ARBA" id="ARBA00001968"/>
    </source>
</evidence>
<keyword evidence="4" id="KW-0862">Zinc</keyword>
<feature type="domain" description="HTH cro/C1-type" evidence="9">
    <location>
        <begin position="266"/>
        <end position="286"/>
    </location>
</feature>
<dbReference type="Gene3D" id="6.20.210.20">
    <property type="entry name" value="THAP domain"/>
    <property type="match status" value="1"/>
</dbReference>
<dbReference type="PANTHER" id="PTHR23080">
    <property type="entry name" value="THAP DOMAIN PROTEIN"/>
    <property type="match status" value="1"/>
</dbReference>
<dbReference type="SMART" id="SM00692">
    <property type="entry name" value="DM3"/>
    <property type="match status" value="1"/>
</dbReference>
<dbReference type="EMBL" id="JAWDJR010000003">
    <property type="protein sequence ID" value="KAK9976893.1"/>
    <property type="molecule type" value="Genomic_DNA"/>
</dbReference>
<evidence type="ECO:0000256" key="7">
    <source>
        <dbReference type="SAM" id="Coils"/>
    </source>
</evidence>
<sequence>MASRKFKYQQREDSSSTDHCVPLCVAFSKFNSVLSFHTFPVDEETRRKWIHSIRRERFNITSHTRVCSRHFISDDLIEPSTPKGRCLLRKGAVPTLFQWNGYSVAEPRCTGVWQRREDYTPVDEDPVPMDAQHLEHEYCSVPEPAAVDNALNQTEDLRKEVDRLRRQVEELSVSQRFCLGRFAAADDDVRFYTRYDLNPIYIYICFLTYSHLMAFWKLIEPASHNMIRVSRARAATTRSEAGTTGSAWSLQPIDEFFLFMVHLSVGLTQRDLAHRFNIHQSTVSRIITTWANFLYTVLGSVRIWMSEEEVKAHLPTEFQDYPDTQVVIDCTELHCQTPSSLLLQSEVFSTYKSHCTFKGLIGMAPHGAITFVSSLYAGSVSDKELFKQSGIVSLLKPGMAIMVYKGFLVDDCVPCKVYRPAYLSKWEQMSADEVRETQSIARLRVHVERLIRRVKQHKLFDTVIPLSITGSINQLYTVSCLLVNYQNGPLVKAWAKD</sequence>
<feature type="coiled-coil region" evidence="7">
    <location>
        <begin position="147"/>
        <end position="174"/>
    </location>
</feature>
<dbReference type="PROSITE" id="PS50950">
    <property type="entry name" value="ZF_THAP"/>
    <property type="match status" value="1"/>
</dbReference>
<evidence type="ECO:0000256" key="5">
    <source>
        <dbReference type="ARBA" id="ARBA00023125"/>
    </source>
</evidence>
<dbReference type="GO" id="GO:0003677">
    <property type="term" value="F:DNA binding"/>
    <property type="evidence" value="ECO:0007669"/>
    <property type="project" value="UniProtKB-UniRule"/>
</dbReference>
<evidence type="ECO:0000313" key="12">
    <source>
        <dbReference type="Proteomes" id="UP001479290"/>
    </source>
</evidence>
<organism evidence="11 12">
    <name type="scientific">Culter alburnus</name>
    <name type="common">Topmouth culter</name>
    <dbReference type="NCBI Taxonomy" id="194366"/>
    <lineage>
        <taxon>Eukaryota</taxon>
        <taxon>Metazoa</taxon>
        <taxon>Chordata</taxon>
        <taxon>Craniata</taxon>
        <taxon>Vertebrata</taxon>
        <taxon>Euteleostomi</taxon>
        <taxon>Actinopterygii</taxon>
        <taxon>Neopterygii</taxon>
        <taxon>Teleostei</taxon>
        <taxon>Ostariophysi</taxon>
        <taxon>Cypriniformes</taxon>
        <taxon>Xenocyprididae</taxon>
        <taxon>Xenocypridinae</taxon>
        <taxon>Culter</taxon>
    </lineage>
</organism>
<evidence type="ECO:0000256" key="6">
    <source>
        <dbReference type="PROSITE-ProRule" id="PRU00309"/>
    </source>
</evidence>
<keyword evidence="8" id="KW-0812">Transmembrane</keyword>
<evidence type="ECO:0008006" key="13">
    <source>
        <dbReference type="Google" id="ProtNLM"/>
    </source>
</evidence>
<keyword evidence="3 6" id="KW-0863">Zinc-finger</keyword>
<dbReference type="CDD" id="cd00093">
    <property type="entry name" value="HTH_XRE"/>
    <property type="match status" value="1"/>
</dbReference>
<dbReference type="InterPro" id="IPR027805">
    <property type="entry name" value="Transposase_HTH_dom"/>
</dbReference>
<dbReference type="InterPro" id="IPR006612">
    <property type="entry name" value="THAP_Znf"/>
</dbReference>
<dbReference type="InterPro" id="IPR038441">
    <property type="entry name" value="THAP_Znf_sf"/>
</dbReference>
<name>A0AAW2AUW3_CULAL</name>
<dbReference type="Pfam" id="PF13613">
    <property type="entry name" value="HTH_Tnp_4"/>
    <property type="match status" value="1"/>
</dbReference>
<evidence type="ECO:0000313" key="11">
    <source>
        <dbReference type="EMBL" id="KAK9976893.1"/>
    </source>
</evidence>